<protein>
    <submittedName>
        <fullName evidence="2">Uncharacterized protein</fullName>
    </submittedName>
</protein>
<sequence length="156" mass="17937">MPPLIADDFSRPSRTTNPLPSLSRGSQPSFYNQPTFEKSPGPDRQTRPVRLIIDVGISERQRTRLFPPPAYHHPPARITPRLRFDAVFQKRSHPVNQLSWDLPTFMSAFILSTALRTPLGPLRLPSLSPPDPEPFRWTSQRLRKRVRVRPPFQGAR</sequence>
<reference evidence="2" key="1">
    <citation type="submission" date="2023-01" db="EMBL/GenBank/DDBJ databases">
        <title>Colletotrichum chrysophilum M932 genome sequence.</title>
        <authorList>
            <person name="Baroncelli R."/>
        </authorList>
    </citation>
    <scope>NUCLEOTIDE SEQUENCE</scope>
    <source>
        <strain evidence="2">M932</strain>
    </source>
</reference>
<dbReference type="AlphaFoldDB" id="A0AAD9AUR0"/>
<dbReference type="EMBL" id="JAQOWY010000029">
    <property type="protein sequence ID" value="KAK1854918.1"/>
    <property type="molecule type" value="Genomic_DNA"/>
</dbReference>
<organism evidence="2 3">
    <name type="scientific">Colletotrichum chrysophilum</name>
    <dbReference type="NCBI Taxonomy" id="1836956"/>
    <lineage>
        <taxon>Eukaryota</taxon>
        <taxon>Fungi</taxon>
        <taxon>Dikarya</taxon>
        <taxon>Ascomycota</taxon>
        <taxon>Pezizomycotina</taxon>
        <taxon>Sordariomycetes</taxon>
        <taxon>Hypocreomycetidae</taxon>
        <taxon>Glomerellales</taxon>
        <taxon>Glomerellaceae</taxon>
        <taxon>Colletotrichum</taxon>
        <taxon>Colletotrichum gloeosporioides species complex</taxon>
    </lineage>
</organism>
<accession>A0AAD9AUR0</accession>
<proteinExistence type="predicted"/>
<dbReference type="Proteomes" id="UP001243330">
    <property type="component" value="Unassembled WGS sequence"/>
</dbReference>
<keyword evidence="3" id="KW-1185">Reference proteome</keyword>
<comment type="caution">
    <text evidence="2">The sequence shown here is derived from an EMBL/GenBank/DDBJ whole genome shotgun (WGS) entry which is preliminary data.</text>
</comment>
<feature type="region of interest" description="Disordered" evidence="1">
    <location>
        <begin position="1"/>
        <end position="48"/>
    </location>
</feature>
<evidence type="ECO:0000313" key="3">
    <source>
        <dbReference type="Proteomes" id="UP001243330"/>
    </source>
</evidence>
<feature type="compositionally biased region" description="Polar residues" evidence="1">
    <location>
        <begin position="12"/>
        <end position="36"/>
    </location>
</feature>
<evidence type="ECO:0000256" key="1">
    <source>
        <dbReference type="SAM" id="MobiDB-lite"/>
    </source>
</evidence>
<name>A0AAD9AUR0_9PEZI</name>
<gene>
    <name evidence="2" type="ORF">CCHR01_02471</name>
</gene>
<evidence type="ECO:0000313" key="2">
    <source>
        <dbReference type="EMBL" id="KAK1854918.1"/>
    </source>
</evidence>